<dbReference type="Pfam" id="PF00400">
    <property type="entry name" value="WD40"/>
    <property type="match status" value="1"/>
</dbReference>
<dbReference type="SUPFAM" id="SSF50978">
    <property type="entry name" value="WD40 repeat-like"/>
    <property type="match status" value="1"/>
</dbReference>
<dbReference type="InterPro" id="IPR001680">
    <property type="entry name" value="WD40_rpt"/>
</dbReference>
<dbReference type="InterPro" id="IPR015943">
    <property type="entry name" value="WD40/YVTN_repeat-like_dom_sf"/>
</dbReference>
<dbReference type="PANTHER" id="PTHR14494:SF0">
    <property type="entry name" value="ALADIN"/>
    <property type="match status" value="1"/>
</dbReference>
<dbReference type="InterPro" id="IPR045139">
    <property type="entry name" value="Aladin"/>
</dbReference>
<accession>A0AAD5X1N5</accession>
<evidence type="ECO:0008006" key="3">
    <source>
        <dbReference type="Google" id="ProtNLM"/>
    </source>
</evidence>
<dbReference type="Proteomes" id="UP001212841">
    <property type="component" value="Unassembled WGS sequence"/>
</dbReference>
<evidence type="ECO:0000313" key="2">
    <source>
        <dbReference type="Proteomes" id="UP001212841"/>
    </source>
</evidence>
<reference evidence="1" key="1">
    <citation type="submission" date="2020-05" db="EMBL/GenBank/DDBJ databases">
        <title>Phylogenomic resolution of chytrid fungi.</title>
        <authorList>
            <person name="Stajich J.E."/>
            <person name="Amses K."/>
            <person name="Simmons R."/>
            <person name="Seto K."/>
            <person name="Myers J."/>
            <person name="Bonds A."/>
            <person name="Quandt C.A."/>
            <person name="Barry K."/>
            <person name="Liu P."/>
            <person name="Grigoriev I."/>
            <person name="Longcore J.E."/>
            <person name="James T.Y."/>
        </authorList>
    </citation>
    <scope>NUCLEOTIDE SEQUENCE</scope>
    <source>
        <strain evidence="1">JEL0318</strain>
    </source>
</reference>
<gene>
    <name evidence="1" type="ORF">HK097_000148</name>
</gene>
<proteinExistence type="predicted"/>
<sequence length="506" mass="56658">MTSQDERILTVLIFAMKGVAYPHIIVPYTFADQGKSDRPFAIAKPRAQPVEGAWGQLRRLYKAYSSWKETGIFPPDVDSLLDATYALFNTHVIRRVSRLLNQEEHYYERLLKRLNEAPIKAFGWHNYRQLFAVAHRQDSVLIYDMVAEHWFPESPKGLINEYQKNVTCLAWRPNASGVLAVGCQTGVILWRIFYAASNSPAIYPRTGMDVTSLVDPAQPGSHWATKLSFPGFGDVTTLSWSPDGLFLAVGSGTSSTILIWDVAAEAATPVAMGWCGTRELKWSPDGNYLLQADVGHTLRIWETRTWENTALNCAAAAHSLNWLRGSKMFVFAQEGQSRMHIRQMNREPPHLENMDVKVPTAKMSTYDFVPAGGSDGDMMTLAGPIKNIAVDPSGSRIVVSFEGDHRGSELVAVLEVERTALPYFRPLGYIRGPKWHPQTPRPQAPRSPFKEETLLTEEEEIERVMPGAPWPKAGEMVFSPTFGKGALLSVCWENGKIGFVPFLFKK</sequence>
<dbReference type="SMART" id="SM00320">
    <property type="entry name" value="WD40"/>
    <property type="match status" value="4"/>
</dbReference>
<dbReference type="InterPro" id="IPR036322">
    <property type="entry name" value="WD40_repeat_dom_sf"/>
</dbReference>
<dbReference type="GO" id="GO:0006913">
    <property type="term" value="P:nucleocytoplasmic transport"/>
    <property type="evidence" value="ECO:0007669"/>
    <property type="project" value="TreeGrafter"/>
</dbReference>
<dbReference type="PANTHER" id="PTHR14494">
    <property type="entry name" value="ALADIN/ADRACALIN/AAAS"/>
    <property type="match status" value="1"/>
</dbReference>
<comment type="caution">
    <text evidence="1">The sequence shown here is derived from an EMBL/GenBank/DDBJ whole genome shotgun (WGS) entry which is preliminary data.</text>
</comment>
<protein>
    <recommendedName>
        <fullName evidence="3">WD40 repeat-like protein</fullName>
    </recommendedName>
</protein>
<dbReference type="EMBL" id="JADGJD010001011">
    <property type="protein sequence ID" value="KAJ3047194.1"/>
    <property type="molecule type" value="Genomic_DNA"/>
</dbReference>
<name>A0AAD5X1N5_9FUNG</name>
<dbReference type="GO" id="GO:0005643">
    <property type="term" value="C:nuclear pore"/>
    <property type="evidence" value="ECO:0007669"/>
    <property type="project" value="TreeGrafter"/>
</dbReference>
<dbReference type="AlphaFoldDB" id="A0AAD5X1N5"/>
<evidence type="ECO:0000313" key="1">
    <source>
        <dbReference type="EMBL" id="KAJ3047194.1"/>
    </source>
</evidence>
<dbReference type="Gene3D" id="2.130.10.10">
    <property type="entry name" value="YVTN repeat-like/Quinoprotein amine dehydrogenase"/>
    <property type="match status" value="1"/>
</dbReference>
<organism evidence="1 2">
    <name type="scientific">Rhizophlyctis rosea</name>
    <dbReference type="NCBI Taxonomy" id="64517"/>
    <lineage>
        <taxon>Eukaryota</taxon>
        <taxon>Fungi</taxon>
        <taxon>Fungi incertae sedis</taxon>
        <taxon>Chytridiomycota</taxon>
        <taxon>Chytridiomycota incertae sedis</taxon>
        <taxon>Chytridiomycetes</taxon>
        <taxon>Rhizophlyctidales</taxon>
        <taxon>Rhizophlyctidaceae</taxon>
        <taxon>Rhizophlyctis</taxon>
    </lineage>
</organism>
<keyword evidence="2" id="KW-1185">Reference proteome</keyword>